<proteinExistence type="predicted"/>
<keyword evidence="1" id="KW-0472">Membrane</keyword>
<protein>
    <submittedName>
        <fullName evidence="2">Uncharacterized protein</fullName>
    </submittedName>
</protein>
<dbReference type="EMBL" id="JXYQ01000073">
    <property type="protein sequence ID" value="KJA09073.1"/>
    <property type="molecule type" value="Genomic_DNA"/>
</dbReference>
<dbReference type="AlphaFoldDB" id="A0A0D7K7C2"/>
<keyword evidence="3" id="KW-1185">Reference proteome</keyword>
<name>A0A0D7K7C2_9BURK</name>
<reference evidence="2 3" key="1">
    <citation type="submission" date="2014-12" db="EMBL/GenBank/DDBJ databases">
        <title>Isolation of bacteria from lake water.</title>
        <authorList>
            <person name="Sheng K.-Y."/>
            <person name="Chin P.-S."/>
            <person name="Chan K.-G."/>
            <person name="Tan G.S."/>
        </authorList>
    </citation>
    <scope>NUCLEOTIDE SEQUENCE [LARGE SCALE GENOMIC DNA]</scope>
    <source>
        <strain evidence="2 3">KY4</strain>
    </source>
</reference>
<evidence type="ECO:0000256" key="1">
    <source>
        <dbReference type="SAM" id="Phobius"/>
    </source>
</evidence>
<feature type="transmembrane region" description="Helical" evidence="1">
    <location>
        <begin position="33"/>
        <end position="54"/>
    </location>
</feature>
<gene>
    <name evidence="2" type="ORF">RP29_18530</name>
</gene>
<keyword evidence="1" id="KW-0812">Transmembrane</keyword>
<dbReference type="PATRIC" id="fig|80878.5.peg.3674"/>
<keyword evidence="1" id="KW-1133">Transmembrane helix</keyword>
<organism evidence="2 3">
    <name type="scientific">Acidovorax temperans</name>
    <dbReference type="NCBI Taxonomy" id="80878"/>
    <lineage>
        <taxon>Bacteria</taxon>
        <taxon>Pseudomonadati</taxon>
        <taxon>Pseudomonadota</taxon>
        <taxon>Betaproteobacteria</taxon>
        <taxon>Burkholderiales</taxon>
        <taxon>Comamonadaceae</taxon>
        <taxon>Acidovorax</taxon>
    </lineage>
</organism>
<dbReference type="OrthoDB" id="8912258at2"/>
<dbReference type="Proteomes" id="UP000032566">
    <property type="component" value="Unassembled WGS sequence"/>
</dbReference>
<dbReference type="RefSeq" id="WP_044402204.1">
    <property type="nucleotide sequence ID" value="NZ_JXYQ01000073.1"/>
</dbReference>
<accession>A0A0D7K7C2</accession>
<comment type="caution">
    <text evidence="2">The sequence shown here is derived from an EMBL/GenBank/DDBJ whole genome shotgun (WGS) entry which is preliminary data.</text>
</comment>
<evidence type="ECO:0000313" key="2">
    <source>
        <dbReference type="EMBL" id="KJA09073.1"/>
    </source>
</evidence>
<sequence>MAREVIKDALTEGAKATPPLVVLGKSIAEGWTINHTVAALTIVYLLMQIGWLAWRWHRAAQGVEVKAD</sequence>
<evidence type="ECO:0000313" key="3">
    <source>
        <dbReference type="Proteomes" id="UP000032566"/>
    </source>
</evidence>
<dbReference type="STRING" id="80878.RP29_18530"/>